<sequence length="102" mass="11086">MSFGHKGCIGIDWYCWQGLGKGGNTGHSCTWLATELSGRVVIGHVAAASISTTNVITHIRIACATDFIFTQWNVVVVGAALVARNRVICVRTTAYFAIWTVW</sequence>
<comment type="caution">
    <text evidence="1">The sequence shown here is derived from an EMBL/GenBank/DDBJ whole genome shotgun (WGS) entry which is preliminary data.</text>
</comment>
<accession>A0A3M7SLG0</accession>
<dbReference type="Proteomes" id="UP000276133">
    <property type="component" value="Unassembled WGS sequence"/>
</dbReference>
<evidence type="ECO:0000313" key="2">
    <source>
        <dbReference type="Proteomes" id="UP000276133"/>
    </source>
</evidence>
<name>A0A3M7SLG0_BRAPC</name>
<proteinExistence type="predicted"/>
<gene>
    <name evidence="1" type="ORF">BpHYR1_020756</name>
</gene>
<organism evidence="1 2">
    <name type="scientific">Brachionus plicatilis</name>
    <name type="common">Marine rotifer</name>
    <name type="synonym">Brachionus muelleri</name>
    <dbReference type="NCBI Taxonomy" id="10195"/>
    <lineage>
        <taxon>Eukaryota</taxon>
        <taxon>Metazoa</taxon>
        <taxon>Spiralia</taxon>
        <taxon>Gnathifera</taxon>
        <taxon>Rotifera</taxon>
        <taxon>Eurotatoria</taxon>
        <taxon>Monogononta</taxon>
        <taxon>Pseudotrocha</taxon>
        <taxon>Ploima</taxon>
        <taxon>Brachionidae</taxon>
        <taxon>Brachionus</taxon>
    </lineage>
</organism>
<dbReference type="AlphaFoldDB" id="A0A3M7SLG0"/>
<keyword evidence="2" id="KW-1185">Reference proteome</keyword>
<protein>
    <submittedName>
        <fullName evidence="1">Uncharacterized protein</fullName>
    </submittedName>
</protein>
<evidence type="ECO:0000313" key="1">
    <source>
        <dbReference type="EMBL" id="RNA36348.1"/>
    </source>
</evidence>
<dbReference type="EMBL" id="REGN01001200">
    <property type="protein sequence ID" value="RNA36348.1"/>
    <property type="molecule type" value="Genomic_DNA"/>
</dbReference>
<reference evidence="1 2" key="1">
    <citation type="journal article" date="2018" name="Sci. Rep.">
        <title>Genomic signatures of local adaptation to the degree of environmental predictability in rotifers.</title>
        <authorList>
            <person name="Franch-Gras L."/>
            <person name="Hahn C."/>
            <person name="Garcia-Roger E.M."/>
            <person name="Carmona M.J."/>
            <person name="Serra M."/>
            <person name="Gomez A."/>
        </authorList>
    </citation>
    <scope>NUCLEOTIDE SEQUENCE [LARGE SCALE GENOMIC DNA]</scope>
    <source>
        <strain evidence="1">HYR1</strain>
    </source>
</reference>